<protein>
    <submittedName>
        <fullName evidence="1">Uncharacterized protein</fullName>
    </submittedName>
</protein>
<organism evidence="1">
    <name type="scientific">bioreactor metagenome</name>
    <dbReference type="NCBI Taxonomy" id="1076179"/>
    <lineage>
        <taxon>unclassified sequences</taxon>
        <taxon>metagenomes</taxon>
        <taxon>ecological metagenomes</taxon>
    </lineage>
</organism>
<name>A0A645H5L2_9ZZZZ</name>
<evidence type="ECO:0000313" key="1">
    <source>
        <dbReference type="EMBL" id="MPN33990.1"/>
    </source>
</evidence>
<dbReference type="AlphaFoldDB" id="A0A645H5L2"/>
<comment type="caution">
    <text evidence="1">The sequence shown here is derived from an EMBL/GenBank/DDBJ whole genome shotgun (WGS) entry which is preliminary data.</text>
</comment>
<gene>
    <name evidence="1" type="ORF">SDC9_181482</name>
</gene>
<dbReference type="AntiFam" id="ANF00133">
    <property type="entry name" value="Shadow ORF (opposite mccA)"/>
</dbReference>
<accession>A0A645H5L2</accession>
<dbReference type="EMBL" id="VSSQ01086802">
    <property type="protein sequence ID" value="MPN33990.1"/>
    <property type="molecule type" value="Genomic_DNA"/>
</dbReference>
<proteinExistence type="predicted"/>
<reference evidence="1" key="1">
    <citation type="submission" date="2019-08" db="EMBL/GenBank/DDBJ databases">
        <authorList>
            <person name="Kucharzyk K."/>
            <person name="Murdoch R.W."/>
            <person name="Higgins S."/>
            <person name="Loffler F."/>
        </authorList>
    </citation>
    <scope>NUCLEOTIDE SEQUENCE</scope>
</reference>
<sequence length="180" mass="19444">MLHLNAGVHLNEVVMPFPVHQKFQRSRVGIAHPLGNFHRVVIQRPAHLLRYGEGGGELHHLLIPPLERAVPLVEMDHVSMLVAQHLNLNVLGLNQELFHEDVVVAECLFGLGLHEVVVDAHFLHGVAPTHTAPAASGGGLENHRKAKLHGELLGCLPVRNRVLGAGRGGHAALNGQRLGG</sequence>